<reference evidence="3" key="1">
    <citation type="submission" date="2017-02" db="UniProtKB">
        <authorList>
            <consortium name="WormBaseParasite"/>
        </authorList>
    </citation>
    <scope>IDENTIFICATION</scope>
</reference>
<keyword evidence="2" id="KW-1185">Reference proteome</keyword>
<keyword evidence="1" id="KW-0472">Membrane</keyword>
<feature type="transmembrane region" description="Helical" evidence="1">
    <location>
        <begin position="27"/>
        <end position="46"/>
    </location>
</feature>
<sequence>MDFRSIYGLFYYLGESFVVMSTDDAQSSFLTIPFFGVIASVTLILAR</sequence>
<dbReference type="AlphaFoldDB" id="A0A0M3HK76"/>
<evidence type="ECO:0000313" key="3">
    <source>
        <dbReference type="WBParaSite" id="ALUE_0000192101-mRNA-1"/>
    </source>
</evidence>
<evidence type="ECO:0000313" key="2">
    <source>
        <dbReference type="Proteomes" id="UP000036681"/>
    </source>
</evidence>
<accession>A0A0M3HK76</accession>
<keyword evidence="1" id="KW-0812">Transmembrane</keyword>
<proteinExistence type="predicted"/>
<dbReference type="WBParaSite" id="ALUE_0000192101-mRNA-1">
    <property type="protein sequence ID" value="ALUE_0000192101-mRNA-1"/>
    <property type="gene ID" value="ALUE_0000192101"/>
</dbReference>
<keyword evidence="1" id="KW-1133">Transmembrane helix</keyword>
<protein>
    <submittedName>
        <fullName evidence="3">Phage protein</fullName>
    </submittedName>
</protein>
<evidence type="ECO:0000256" key="1">
    <source>
        <dbReference type="SAM" id="Phobius"/>
    </source>
</evidence>
<dbReference type="Proteomes" id="UP000036681">
    <property type="component" value="Unplaced"/>
</dbReference>
<name>A0A0M3HK76_ASCLU</name>
<organism evidence="2 3">
    <name type="scientific">Ascaris lumbricoides</name>
    <name type="common">Giant roundworm</name>
    <dbReference type="NCBI Taxonomy" id="6252"/>
    <lineage>
        <taxon>Eukaryota</taxon>
        <taxon>Metazoa</taxon>
        <taxon>Ecdysozoa</taxon>
        <taxon>Nematoda</taxon>
        <taxon>Chromadorea</taxon>
        <taxon>Rhabditida</taxon>
        <taxon>Spirurina</taxon>
        <taxon>Ascaridomorpha</taxon>
        <taxon>Ascaridoidea</taxon>
        <taxon>Ascarididae</taxon>
        <taxon>Ascaris</taxon>
    </lineage>
</organism>